<dbReference type="OrthoDB" id="303107at2759"/>
<feature type="compositionally biased region" description="Polar residues" evidence="1">
    <location>
        <begin position="503"/>
        <end position="514"/>
    </location>
</feature>
<dbReference type="PANTHER" id="PTHR14296">
    <property type="entry name" value="REMODELING AND SPACING FACTOR 1"/>
    <property type="match status" value="1"/>
</dbReference>
<keyword evidence="4" id="KW-1185">Reference proteome</keyword>
<dbReference type="GO" id="GO:0006355">
    <property type="term" value="P:regulation of DNA-templated transcription"/>
    <property type="evidence" value="ECO:0007669"/>
    <property type="project" value="InterPro"/>
</dbReference>
<evidence type="ECO:0008006" key="5">
    <source>
        <dbReference type="Google" id="ProtNLM"/>
    </source>
</evidence>
<feature type="compositionally biased region" description="Polar residues" evidence="1">
    <location>
        <begin position="436"/>
        <end position="445"/>
    </location>
</feature>
<feature type="compositionally biased region" description="Basic and acidic residues" evidence="1">
    <location>
        <begin position="375"/>
        <end position="394"/>
    </location>
</feature>
<organism evidence="3 4">
    <name type="scientific">Nyssa sinensis</name>
    <dbReference type="NCBI Taxonomy" id="561372"/>
    <lineage>
        <taxon>Eukaryota</taxon>
        <taxon>Viridiplantae</taxon>
        <taxon>Streptophyta</taxon>
        <taxon>Embryophyta</taxon>
        <taxon>Tracheophyta</taxon>
        <taxon>Spermatophyta</taxon>
        <taxon>Magnoliopsida</taxon>
        <taxon>eudicotyledons</taxon>
        <taxon>Gunneridae</taxon>
        <taxon>Pentapetalae</taxon>
        <taxon>asterids</taxon>
        <taxon>Cornales</taxon>
        <taxon>Nyssaceae</taxon>
        <taxon>Nyssa</taxon>
    </lineage>
</organism>
<dbReference type="EMBL" id="CM018048">
    <property type="protein sequence ID" value="KAA8521764.1"/>
    <property type="molecule type" value="Genomic_DNA"/>
</dbReference>
<feature type="compositionally biased region" description="Basic and acidic residues" evidence="1">
    <location>
        <begin position="350"/>
        <end position="368"/>
    </location>
</feature>
<accession>A0A5J4ZV44</accession>
<dbReference type="AlphaFoldDB" id="A0A5J4ZV44"/>
<evidence type="ECO:0000256" key="2">
    <source>
        <dbReference type="SAM" id="Phobius"/>
    </source>
</evidence>
<keyword evidence="2" id="KW-0812">Transmembrane</keyword>
<dbReference type="PANTHER" id="PTHR14296:SF12">
    <property type="entry name" value="DDT DOMAIN-CONTAINING PROTEIN DDR4 ISOFORM X1"/>
    <property type="match status" value="1"/>
</dbReference>
<sequence>MTDNHRQPTPTVTVGEETGEGLTVVSESLPTESELAQRRLRDRWELASVLNFLNVFEPVIGSKMKISAEEIEMALIKPNTLLSQLHITLLQVLAFFIIYELILHFLRGIPPVSKNYGSDAWVTVLCKKLAMWWPWVAEGDIPLTAAKGEEISRYKELDPTIRLLILKALCEIRADQDDTVSYINDALKNGTELACFRKDKIGGNGNGIAYWYDGNTIIGYRLYKEVNKIESKTKGKGKGTLPVIVSHWETLATNLEEFRKVVDEFLSSKVKVEITVGKTIETDTIPVLEKLQKKKERLLKQQKRKEKLLNGFQTSGIARSCRNRRPVRYTFDEYDRAIEEAIQITKKRKTSDERRHGEKHGECGEDNKTNLTDSAVDKYDSTESNTESDKLKEGGDDDDDDDEYVGKIDDNNNEDGSSSSNSDEENNDLDNRNHATLDSQKQISSFAHKPVGPRWSKRLAGVDSHSHSDARNMGAKNRLRQRPTRNTALESTVVPDSEDGNSPDVNNSMSSGENLSPAADPSDDRDN</sequence>
<keyword evidence="2" id="KW-0472">Membrane</keyword>
<evidence type="ECO:0000313" key="4">
    <source>
        <dbReference type="Proteomes" id="UP000325577"/>
    </source>
</evidence>
<keyword evidence="2" id="KW-1133">Transmembrane helix</keyword>
<feature type="transmembrane region" description="Helical" evidence="2">
    <location>
        <begin position="85"/>
        <end position="106"/>
    </location>
</feature>
<evidence type="ECO:0000256" key="1">
    <source>
        <dbReference type="SAM" id="MobiDB-lite"/>
    </source>
</evidence>
<proteinExistence type="predicted"/>
<dbReference type="Proteomes" id="UP000325577">
    <property type="component" value="Linkage Group LG5"/>
</dbReference>
<gene>
    <name evidence="3" type="ORF">F0562_012437</name>
</gene>
<feature type="region of interest" description="Disordered" evidence="1">
    <location>
        <begin position="345"/>
        <end position="527"/>
    </location>
</feature>
<dbReference type="GO" id="GO:0031213">
    <property type="term" value="C:RSF complex"/>
    <property type="evidence" value="ECO:0007669"/>
    <property type="project" value="InterPro"/>
</dbReference>
<evidence type="ECO:0000313" key="3">
    <source>
        <dbReference type="EMBL" id="KAA8521764.1"/>
    </source>
</evidence>
<protein>
    <recommendedName>
        <fullName evidence="5">DDT domain-containing protein</fullName>
    </recommendedName>
</protein>
<reference evidence="3 4" key="1">
    <citation type="submission" date="2019-09" db="EMBL/GenBank/DDBJ databases">
        <title>A chromosome-level genome assembly of the Chinese tupelo Nyssa sinensis.</title>
        <authorList>
            <person name="Yang X."/>
            <person name="Kang M."/>
            <person name="Yang Y."/>
            <person name="Xiong H."/>
            <person name="Wang M."/>
            <person name="Zhang Z."/>
            <person name="Wang Z."/>
            <person name="Wu H."/>
            <person name="Ma T."/>
            <person name="Liu J."/>
            <person name="Xi Z."/>
        </authorList>
    </citation>
    <scope>NUCLEOTIDE SEQUENCE [LARGE SCALE GENOMIC DNA]</scope>
    <source>
        <strain evidence="3">J267</strain>
        <tissue evidence="3">Leaf</tissue>
    </source>
</reference>
<name>A0A5J4ZV44_9ASTE</name>
<dbReference type="InterPro" id="IPR028938">
    <property type="entry name" value="Rsf1-like"/>
</dbReference>